<dbReference type="InterPro" id="IPR035093">
    <property type="entry name" value="RelE/ParE_toxin_dom_sf"/>
</dbReference>
<dbReference type="Pfam" id="PF05016">
    <property type="entry name" value="ParE_toxin"/>
    <property type="match status" value="1"/>
</dbReference>
<protein>
    <submittedName>
        <fullName evidence="2">Type II toxin-antitoxin system RelE/ParE family toxin</fullName>
    </submittedName>
</protein>
<evidence type="ECO:0000256" key="1">
    <source>
        <dbReference type="ARBA" id="ARBA00022649"/>
    </source>
</evidence>
<accession>A0ABX8WBN0</accession>
<dbReference type="Proteomes" id="UP000825799">
    <property type="component" value="Chromosome"/>
</dbReference>
<dbReference type="EMBL" id="CP080590">
    <property type="protein sequence ID" value="QYO76121.1"/>
    <property type="molecule type" value="Genomic_DNA"/>
</dbReference>
<dbReference type="InterPro" id="IPR007712">
    <property type="entry name" value="RelE/ParE_toxin"/>
</dbReference>
<evidence type="ECO:0000313" key="3">
    <source>
        <dbReference type="Proteomes" id="UP000825799"/>
    </source>
</evidence>
<keyword evidence="1" id="KW-1277">Toxin-antitoxin system</keyword>
<reference evidence="2 3" key="1">
    <citation type="submission" date="2021-08" db="EMBL/GenBank/DDBJ databases">
        <title>Devosia salina sp. nov., isolated from the South China Sea sediment.</title>
        <authorList>
            <person name="Zhou Z."/>
        </authorList>
    </citation>
    <scope>NUCLEOTIDE SEQUENCE [LARGE SCALE GENOMIC DNA]</scope>
    <source>
        <strain evidence="2 3">SCS-3</strain>
    </source>
</reference>
<keyword evidence="3" id="KW-1185">Reference proteome</keyword>
<organism evidence="2 3">
    <name type="scientific">Devosia salina</name>
    <dbReference type="NCBI Taxonomy" id="2860336"/>
    <lineage>
        <taxon>Bacteria</taxon>
        <taxon>Pseudomonadati</taxon>
        <taxon>Pseudomonadota</taxon>
        <taxon>Alphaproteobacteria</taxon>
        <taxon>Hyphomicrobiales</taxon>
        <taxon>Devosiaceae</taxon>
        <taxon>Devosia</taxon>
    </lineage>
</organism>
<dbReference type="RefSeq" id="WP_220304612.1">
    <property type="nucleotide sequence ID" value="NZ_CP080590.1"/>
</dbReference>
<evidence type="ECO:0000313" key="2">
    <source>
        <dbReference type="EMBL" id="QYO76121.1"/>
    </source>
</evidence>
<sequence>MWKLTAAASDDLDRISLWSLTKFGLRQAEKYDQVLVNMFDHLAENPEMAPERRGARRLVRLMPCEAHHILYVIEDGNIIILRVIHHLQDWFDLL</sequence>
<proteinExistence type="predicted"/>
<dbReference type="Gene3D" id="3.30.2310.20">
    <property type="entry name" value="RelE-like"/>
    <property type="match status" value="1"/>
</dbReference>
<name>A0ABX8WBN0_9HYPH</name>
<gene>
    <name evidence="2" type="ORF">K1X15_16095</name>
</gene>